<keyword evidence="3 7" id="KW-1133">Transmembrane helix</keyword>
<accession>A0A9P6VK93</accession>
<keyword evidence="4 7" id="KW-0472">Membrane</keyword>
<dbReference type="PANTHER" id="PTHR33048">
    <property type="entry name" value="PTH11-LIKE INTEGRAL MEMBRANE PROTEIN (AFU_ORTHOLOGUE AFUA_5G11245)"/>
    <property type="match status" value="1"/>
</dbReference>
<keyword evidence="2 7" id="KW-0812">Transmembrane</keyword>
<feature type="transmembrane region" description="Helical" evidence="7">
    <location>
        <begin position="219"/>
        <end position="237"/>
    </location>
</feature>
<keyword evidence="10" id="KW-1185">Reference proteome</keyword>
<feature type="compositionally biased region" description="Polar residues" evidence="6">
    <location>
        <begin position="478"/>
        <end position="490"/>
    </location>
</feature>
<feature type="transmembrane region" description="Helical" evidence="7">
    <location>
        <begin position="249"/>
        <end position="274"/>
    </location>
</feature>
<dbReference type="AlphaFoldDB" id="A0A9P6VK93"/>
<evidence type="ECO:0000256" key="3">
    <source>
        <dbReference type="ARBA" id="ARBA00022989"/>
    </source>
</evidence>
<feature type="transmembrane region" description="Helical" evidence="7">
    <location>
        <begin position="95"/>
        <end position="114"/>
    </location>
</feature>
<comment type="subcellular location">
    <subcellularLocation>
        <location evidence="1">Membrane</location>
        <topology evidence="1">Multi-pass membrane protein</topology>
    </subcellularLocation>
</comment>
<evidence type="ECO:0000256" key="5">
    <source>
        <dbReference type="ARBA" id="ARBA00038359"/>
    </source>
</evidence>
<proteinExistence type="inferred from homology"/>
<dbReference type="GO" id="GO:0016020">
    <property type="term" value="C:membrane"/>
    <property type="evidence" value="ECO:0007669"/>
    <property type="project" value="UniProtKB-SubCell"/>
</dbReference>
<comment type="similarity">
    <text evidence="5">Belongs to the SAT4 family.</text>
</comment>
<comment type="caution">
    <text evidence="9">The sequence shown here is derived from an EMBL/GenBank/DDBJ whole genome shotgun (WGS) entry which is preliminary data.</text>
</comment>
<evidence type="ECO:0000256" key="4">
    <source>
        <dbReference type="ARBA" id="ARBA00023136"/>
    </source>
</evidence>
<evidence type="ECO:0000259" key="8">
    <source>
        <dbReference type="Pfam" id="PF20684"/>
    </source>
</evidence>
<sequence>MSLYSPPPAARSFHDDKATLLVCWWCTCFSAVIIIFRVCGRYIRTEKLFREDWLAFACLIPLFTRQALVHVILLYGTNNVVTTGLSDEEIYHRSVGSRLVLASRIFYAATLWMLKLTISEFFKRLTFTIWRRSYEMTLQFIRWFLLATFIAVIIADLGECHPVTHYWQVVPDPGGACRQGYAQLLTMGTANVITDLLLVVFPIPIIIRSKMGVKRKIQLVLLFAGSLLPAGTTLFRIPKTIDRNGSQQYRSLLASIEILFATAVANALVLGSFVRDKGVKKQRWKLGSLSESLDRTTSRRGTAARQWGSDEDLVRDLGLGVDPELRGPTVANPRPAPMAVVGNHPVKQPEGGQPEWHFPEGRSSTSEDLDMIKHFGGNHSPGGALSTLSPRKVSFFDVGGLLEEDSQRRRVSSTRTTTDTDGESSSHAPLQWTPSYEQGLSPAPPRRGSSALLQDIGGLLGPRSPRKESSFRGYELQTIPQEHPSTNSSHDAFPRRKLSTQQSTLSLMDIGGLLK</sequence>
<dbReference type="OrthoDB" id="5398233at2759"/>
<feature type="transmembrane region" description="Helical" evidence="7">
    <location>
        <begin position="188"/>
        <end position="207"/>
    </location>
</feature>
<reference evidence="9" key="1">
    <citation type="submission" date="2019-07" db="EMBL/GenBank/DDBJ databases">
        <title>Hyphodiscus hymeniophilus genome sequencing and assembly.</title>
        <authorList>
            <person name="Kramer G."/>
            <person name="Nodwell J."/>
        </authorList>
    </citation>
    <scope>NUCLEOTIDE SEQUENCE</scope>
    <source>
        <strain evidence="9">ATCC 34498</strain>
    </source>
</reference>
<evidence type="ECO:0000256" key="1">
    <source>
        <dbReference type="ARBA" id="ARBA00004141"/>
    </source>
</evidence>
<dbReference type="Proteomes" id="UP000785200">
    <property type="component" value="Unassembled WGS sequence"/>
</dbReference>
<feature type="domain" description="Rhodopsin" evidence="8">
    <location>
        <begin position="37"/>
        <end position="243"/>
    </location>
</feature>
<feature type="transmembrane region" description="Helical" evidence="7">
    <location>
        <begin position="140"/>
        <end position="158"/>
    </location>
</feature>
<evidence type="ECO:0000256" key="6">
    <source>
        <dbReference type="SAM" id="MobiDB-lite"/>
    </source>
</evidence>
<protein>
    <recommendedName>
        <fullName evidence="8">Rhodopsin domain-containing protein</fullName>
    </recommendedName>
</protein>
<feature type="transmembrane region" description="Helical" evidence="7">
    <location>
        <begin position="18"/>
        <end position="40"/>
    </location>
</feature>
<evidence type="ECO:0000313" key="9">
    <source>
        <dbReference type="EMBL" id="KAG0649299.1"/>
    </source>
</evidence>
<feature type="compositionally biased region" description="Low complexity" evidence="6">
    <location>
        <begin position="413"/>
        <end position="426"/>
    </location>
</feature>
<evidence type="ECO:0000256" key="7">
    <source>
        <dbReference type="SAM" id="Phobius"/>
    </source>
</evidence>
<gene>
    <name evidence="9" type="ORF">D0Z07_4439</name>
</gene>
<name>A0A9P6VK93_9HELO</name>
<feature type="region of interest" description="Disordered" evidence="6">
    <location>
        <begin position="406"/>
        <end position="501"/>
    </location>
</feature>
<evidence type="ECO:0000313" key="10">
    <source>
        <dbReference type="Proteomes" id="UP000785200"/>
    </source>
</evidence>
<feature type="region of interest" description="Disordered" evidence="6">
    <location>
        <begin position="347"/>
        <end position="388"/>
    </location>
</feature>
<dbReference type="PANTHER" id="PTHR33048:SF19">
    <property type="entry name" value="MEMBRANE PROTEIN PTH11-LIKE, PUTATIVE (AFU_ORTHOLOGUE AFUA_1G14080)-RELATED"/>
    <property type="match status" value="1"/>
</dbReference>
<dbReference type="InterPro" id="IPR052337">
    <property type="entry name" value="SAT4-like"/>
</dbReference>
<feature type="transmembrane region" description="Helical" evidence="7">
    <location>
        <begin position="52"/>
        <end position="75"/>
    </location>
</feature>
<dbReference type="InterPro" id="IPR049326">
    <property type="entry name" value="Rhodopsin_dom_fungi"/>
</dbReference>
<organism evidence="9 10">
    <name type="scientific">Hyphodiscus hymeniophilus</name>
    <dbReference type="NCBI Taxonomy" id="353542"/>
    <lineage>
        <taxon>Eukaryota</taxon>
        <taxon>Fungi</taxon>
        <taxon>Dikarya</taxon>
        <taxon>Ascomycota</taxon>
        <taxon>Pezizomycotina</taxon>
        <taxon>Leotiomycetes</taxon>
        <taxon>Helotiales</taxon>
        <taxon>Hyphodiscaceae</taxon>
        <taxon>Hyphodiscus</taxon>
    </lineage>
</organism>
<dbReference type="Pfam" id="PF20684">
    <property type="entry name" value="Fung_rhodopsin"/>
    <property type="match status" value="1"/>
</dbReference>
<dbReference type="EMBL" id="VNKQ01000008">
    <property type="protein sequence ID" value="KAG0649299.1"/>
    <property type="molecule type" value="Genomic_DNA"/>
</dbReference>
<evidence type="ECO:0000256" key="2">
    <source>
        <dbReference type="ARBA" id="ARBA00022692"/>
    </source>
</evidence>